<comment type="pathway">
    <text evidence="12">Nucleotide-sugar biosynthesis; ADP-L-glycero-beta-D-manno-heptose biosynthesis; ADP-L-glycero-beta-D-manno-heptose from D-glycero-beta-D-manno-heptose 7-phosphate: step 1/4.</text>
</comment>
<dbReference type="GO" id="GO:0009244">
    <property type="term" value="P:lipopolysaccharide core region biosynthetic process"/>
    <property type="evidence" value="ECO:0007669"/>
    <property type="project" value="UniProtKB-UniPathway"/>
</dbReference>
<dbReference type="InterPro" id="IPR023030">
    <property type="entry name" value="Bifunc_HldE"/>
</dbReference>
<comment type="catalytic activity">
    <reaction evidence="11 12">
        <text>D-glycero-beta-D-manno-heptose 1-phosphate + ATP + H(+) = ADP-D-glycero-beta-D-manno-heptose + diphosphate</text>
        <dbReference type="Rhea" id="RHEA:27465"/>
        <dbReference type="ChEBI" id="CHEBI:15378"/>
        <dbReference type="ChEBI" id="CHEBI:30616"/>
        <dbReference type="ChEBI" id="CHEBI:33019"/>
        <dbReference type="ChEBI" id="CHEBI:59967"/>
        <dbReference type="ChEBI" id="CHEBI:61593"/>
        <dbReference type="EC" id="2.7.7.70"/>
    </reaction>
</comment>
<evidence type="ECO:0000256" key="4">
    <source>
        <dbReference type="ARBA" id="ARBA00022679"/>
    </source>
</evidence>
<dbReference type="Pfam" id="PF01467">
    <property type="entry name" value="CTP_transf_like"/>
    <property type="match status" value="1"/>
</dbReference>
<evidence type="ECO:0000256" key="3">
    <source>
        <dbReference type="ARBA" id="ARBA00004713"/>
    </source>
</evidence>
<dbReference type="UniPathway" id="UPA00958"/>
<dbReference type="PANTHER" id="PTHR46969">
    <property type="entry name" value="BIFUNCTIONAL PROTEIN HLDE"/>
    <property type="match status" value="1"/>
</dbReference>
<keyword evidence="6 12" id="KW-0547">Nucleotide-binding</keyword>
<dbReference type="Pfam" id="PF00294">
    <property type="entry name" value="PfkB"/>
    <property type="match status" value="1"/>
</dbReference>
<dbReference type="EMBL" id="AZHW01000461">
    <property type="protein sequence ID" value="ETW99323.1"/>
    <property type="molecule type" value="Genomic_DNA"/>
</dbReference>
<evidence type="ECO:0000256" key="1">
    <source>
        <dbReference type="ARBA" id="ARBA00002319"/>
    </source>
</evidence>
<evidence type="ECO:0000256" key="7">
    <source>
        <dbReference type="ARBA" id="ARBA00022777"/>
    </source>
</evidence>
<dbReference type="AlphaFoldDB" id="W4LMM5"/>
<dbReference type="Proteomes" id="UP000019141">
    <property type="component" value="Unassembled WGS sequence"/>
</dbReference>
<reference evidence="15 16" key="1">
    <citation type="journal article" date="2014" name="Nature">
        <title>An environmental bacterial taxon with a large and distinct metabolic repertoire.</title>
        <authorList>
            <person name="Wilson M.C."/>
            <person name="Mori T."/>
            <person name="Ruckert C."/>
            <person name="Uria A.R."/>
            <person name="Helf M.J."/>
            <person name="Takada K."/>
            <person name="Gernert C."/>
            <person name="Steffens U.A."/>
            <person name="Heycke N."/>
            <person name="Schmitt S."/>
            <person name="Rinke C."/>
            <person name="Helfrich E.J."/>
            <person name="Brachmann A.O."/>
            <person name="Gurgui C."/>
            <person name="Wakimoto T."/>
            <person name="Kracht M."/>
            <person name="Crusemann M."/>
            <person name="Hentschel U."/>
            <person name="Abe I."/>
            <person name="Matsunaga S."/>
            <person name="Kalinowski J."/>
            <person name="Takeyama H."/>
            <person name="Piel J."/>
        </authorList>
    </citation>
    <scope>NUCLEOTIDE SEQUENCE [LARGE SCALE GENOMIC DNA]</scope>
    <source>
        <strain evidence="16">TSY1</strain>
    </source>
</reference>
<evidence type="ECO:0000256" key="9">
    <source>
        <dbReference type="ARBA" id="ARBA00023268"/>
    </source>
</evidence>
<keyword evidence="10 12" id="KW-0119">Carbohydrate metabolism</keyword>
<dbReference type="InterPro" id="IPR002173">
    <property type="entry name" value="Carboh/pur_kinase_PfkB_CS"/>
</dbReference>
<dbReference type="FunFam" id="3.40.1190.20:FF:000002">
    <property type="entry name" value="Bifunctional protein HldE"/>
    <property type="match status" value="1"/>
</dbReference>
<accession>W4LMM5</accession>
<dbReference type="InterPro" id="IPR011913">
    <property type="entry name" value="RfaE_dom_I"/>
</dbReference>
<feature type="region of interest" description="Ribokinase" evidence="12">
    <location>
        <begin position="1"/>
        <end position="324"/>
    </location>
</feature>
<feature type="active site" evidence="12">
    <location>
        <position position="272"/>
    </location>
</feature>
<keyword evidence="4 12" id="KW-0808">Transferase</keyword>
<evidence type="ECO:0000256" key="10">
    <source>
        <dbReference type="ARBA" id="ARBA00023277"/>
    </source>
</evidence>
<comment type="catalytic activity">
    <reaction evidence="12">
        <text>D-glycero-beta-D-manno-heptose 7-phosphate + ATP = D-glycero-beta-D-manno-heptose 1,7-bisphosphate + ADP + H(+)</text>
        <dbReference type="Rhea" id="RHEA:27473"/>
        <dbReference type="ChEBI" id="CHEBI:15378"/>
        <dbReference type="ChEBI" id="CHEBI:30616"/>
        <dbReference type="ChEBI" id="CHEBI:60204"/>
        <dbReference type="ChEBI" id="CHEBI:60208"/>
        <dbReference type="ChEBI" id="CHEBI:456216"/>
        <dbReference type="EC" id="2.7.1.167"/>
    </reaction>
</comment>
<feature type="domain" description="Carbohydrate kinase PfkB" evidence="13">
    <location>
        <begin position="15"/>
        <end position="312"/>
    </location>
</feature>
<dbReference type="PANTHER" id="PTHR46969:SF1">
    <property type="entry name" value="BIFUNCTIONAL PROTEIN HLDE"/>
    <property type="match status" value="1"/>
</dbReference>
<dbReference type="UniPathway" id="UPA00356">
    <property type="reaction ID" value="UER00437"/>
</dbReference>
<dbReference type="EC" id="2.7.1.167" evidence="12"/>
<evidence type="ECO:0000313" key="15">
    <source>
        <dbReference type="EMBL" id="ETW99323.1"/>
    </source>
</evidence>
<dbReference type="GO" id="GO:0033786">
    <property type="term" value="F:heptose-1-phosphate adenylyltransferase activity"/>
    <property type="evidence" value="ECO:0007669"/>
    <property type="project" value="UniProtKB-UniRule"/>
</dbReference>
<keyword evidence="7 12" id="KW-0418">Kinase</keyword>
<comment type="function">
    <text evidence="1 12">Catalyzes the phosphorylation of D-glycero-D-manno-heptose 7-phosphate at the C-1 position to selectively form D-glycero-beta-D-manno-heptose-1,7-bisphosphate.</text>
</comment>
<comment type="similarity">
    <text evidence="12">In the N-terminal section; belongs to the carbohydrate kinase PfkB family.</text>
</comment>
<dbReference type="InterPro" id="IPR011611">
    <property type="entry name" value="PfkB_dom"/>
</dbReference>
<dbReference type="PROSITE" id="PS00583">
    <property type="entry name" value="PFKB_KINASES_1"/>
    <property type="match status" value="1"/>
</dbReference>
<evidence type="ECO:0000256" key="8">
    <source>
        <dbReference type="ARBA" id="ARBA00022840"/>
    </source>
</evidence>
<comment type="function">
    <text evidence="2 12">Catalyzes the ADP transfer from ATP to D-glycero-beta-D-manno-heptose 1-phosphate, yielding ADP-D-glycero-beta-D-manno-heptose.</text>
</comment>
<feature type="binding site" evidence="12">
    <location>
        <begin position="202"/>
        <end position="205"/>
    </location>
    <ligand>
        <name>ATP</name>
        <dbReference type="ChEBI" id="CHEBI:30616"/>
    </ligand>
</feature>
<evidence type="ECO:0000313" key="16">
    <source>
        <dbReference type="Proteomes" id="UP000019141"/>
    </source>
</evidence>
<dbReference type="InterPro" id="IPR029056">
    <property type="entry name" value="Ribokinase-like"/>
</dbReference>
<gene>
    <name evidence="12" type="primary">hldE</name>
    <name evidence="15" type="ORF">ETSY1_15465</name>
</gene>
<dbReference type="GO" id="GO:0097171">
    <property type="term" value="P:ADP-L-glycero-beta-D-manno-heptose biosynthetic process"/>
    <property type="evidence" value="ECO:0007669"/>
    <property type="project" value="UniProtKB-UniPathway"/>
</dbReference>
<feature type="domain" description="Cytidyltransferase-like" evidence="14">
    <location>
        <begin position="353"/>
        <end position="451"/>
    </location>
</feature>
<dbReference type="NCBIfam" id="TIGR02199">
    <property type="entry name" value="rfaE_dom_II"/>
    <property type="match status" value="1"/>
</dbReference>
<dbReference type="GO" id="GO:0016773">
    <property type="term" value="F:phosphotransferase activity, alcohol group as acceptor"/>
    <property type="evidence" value="ECO:0007669"/>
    <property type="project" value="InterPro"/>
</dbReference>
<feature type="region of interest" description="Cytidylyltransferase" evidence="12">
    <location>
        <begin position="353"/>
        <end position="486"/>
    </location>
</feature>
<evidence type="ECO:0000259" key="13">
    <source>
        <dbReference type="Pfam" id="PF00294"/>
    </source>
</evidence>
<dbReference type="EC" id="2.7.7.70" evidence="12"/>
<dbReference type="InterPro" id="IPR011914">
    <property type="entry name" value="RfaE_dom_II"/>
</dbReference>
<dbReference type="HAMAP" id="MF_01603">
    <property type="entry name" value="HldE"/>
    <property type="match status" value="1"/>
</dbReference>
<evidence type="ECO:0000256" key="12">
    <source>
        <dbReference type="HAMAP-Rule" id="MF_01603"/>
    </source>
</evidence>
<organism evidence="15 16">
    <name type="scientific">Entotheonella factor</name>
    <dbReference type="NCBI Taxonomy" id="1429438"/>
    <lineage>
        <taxon>Bacteria</taxon>
        <taxon>Pseudomonadati</taxon>
        <taxon>Nitrospinota/Tectimicrobiota group</taxon>
        <taxon>Candidatus Tectimicrobiota</taxon>
        <taxon>Candidatus Entotheonellia</taxon>
        <taxon>Candidatus Entotheonellales</taxon>
        <taxon>Candidatus Entotheonellaceae</taxon>
        <taxon>Candidatus Entotheonella</taxon>
    </lineage>
</organism>
<dbReference type="PATRIC" id="fig|1429438.4.peg.3062"/>
<comment type="caution">
    <text evidence="15">The sequence shown here is derived from an EMBL/GenBank/DDBJ whole genome shotgun (WGS) entry which is preliminary data.</text>
</comment>
<dbReference type="InterPro" id="IPR014729">
    <property type="entry name" value="Rossmann-like_a/b/a_fold"/>
</dbReference>
<dbReference type="HOGENOM" id="CLU_021150_2_1_7"/>
<dbReference type="NCBIfam" id="TIGR00125">
    <property type="entry name" value="cyt_tran_rel"/>
    <property type="match status" value="1"/>
</dbReference>
<keyword evidence="9 12" id="KW-0511">Multifunctional enzyme</keyword>
<sequence length="486" mass="52648">MIAVMDRCFQGRRPKVLVVGDVICDVYLRGTVNRISPEAPVPVFECAERRPVLGGAANVAANLHAFGCEVYLLGVVGSDTAAQEIRTLLEKQGIAVDWLIEDPLRTTTEKTRLVAQQQMLRLDRETQQPLDAGIGQLVVEHAYTLLPDVDGMICSDYHKGVCTPGVLEPVFARARDLGRPVVVDPKARDFTHYRGATVLTPNRLEAERASGRLLNDDAEVEGAGKWLCEESQADAVLVTRGPEGMSLISSSRAPLHIPPNAREVFDGTGAGDTVIATFTMAMLSGLDLADAAMLANTAAGVVVGKIGTAVVTPAELRAACALEVAPELRKVLTRDELVRAVRQHRQAGERIVFTNGCFDLLHVGHMRYLQQARALGDRLVLGLNDDASVRRLKGDKRPLIPHDERASVLAALACVDYVTIFSEDTPLELIACVRPDVLVKGGDYTPETVVGRDEVEAYGGEVALVPFVEGFSTSDIIDSVLQRYRD</sequence>
<comment type="similarity">
    <text evidence="12">In the C-terminal section; belongs to the cytidylyltransferase family.</text>
</comment>
<comment type="subunit">
    <text evidence="12">Homodimer.</text>
</comment>
<dbReference type="GO" id="GO:0033785">
    <property type="term" value="F:heptose 7-phosphate kinase activity"/>
    <property type="evidence" value="ECO:0007669"/>
    <property type="project" value="UniProtKB-UniRule"/>
</dbReference>
<keyword evidence="16" id="KW-1185">Reference proteome</keyword>
<dbReference type="SUPFAM" id="SSF53613">
    <property type="entry name" value="Ribokinase-like"/>
    <property type="match status" value="1"/>
</dbReference>
<evidence type="ECO:0000256" key="6">
    <source>
        <dbReference type="ARBA" id="ARBA00022741"/>
    </source>
</evidence>
<name>W4LMM5_ENTF1</name>
<dbReference type="NCBIfam" id="TIGR02198">
    <property type="entry name" value="rfaE_dom_I"/>
    <property type="match status" value="1"/>
</dbReference>
<dbReference type="CDD" id="cd01172">
    <property type="entry name" value="RfaE_like"/>
    <property type="match status" value="1"/>
</dbReference>
<comment type="pathway">
    <text evidence="3">Bacterial outer membrane biogenesis; LPS core biosynthesis.</text>
</comment>
<dbReference type="GO" id="GO:0005829">
    <property type="term" value="C:cytosol"/>
    <property type="evidence" value="ECO:0007669"/>
    <property type="project" value="TreeGrafter"/>
</dbReference>
<keyword evidence="8 12" id="KW-0067">ATP-binding</keyword>
<protein>
    <recommendedName>
        <fullName evidence="12">Bifunctional protein HldE</fullName>
    </recommendedName>
    <domain>
        <recommendedName>
            <fullName evidence="12">D-beta-D-heptose 7-phosphate kinase</fullName>
            <ecNumber evidence="12">2.7.1.167</ecNumber>
        </recommendedName>
        <alternativeName>
            <fullName evidence="12">D-beta-D-heptose 7-phosphotransferase</fullName>
        </alternativeName>
        <alternativeName>
            <fullName evidence="12">D-glycero-beta-D-manno-heptose-7-phosphate kinase</fullName>
        </alternativeName>
    </domain>
    <domain>
        <recommendedName>
            <fullName evidence="12">D-beta-D-heptose 1-phosphate adenylyltransferase</fullName>
            <ecNumber evidence="12">2.7.7.70</ecNumber>
        </recommendedName>
        <alternativeName>
            <fullName evidence="12">D-glycero-beta-D-manno-heptose 1-phosphate adenylyltransferase</fullName>
        </alternativeName>
    </domain>
</protein>
<evidence type="ECO:0000256" key="2">
    <source>
        <dbReference type="ARBA" id="ARBA00003753"/>
    </source>
</evidence>
<evidence type="ECO:0000256" key="5">
    <source>
        <dbReference type="ARBA" id="ARBA00022695"/>
    </source>
</evidence>
<dbReference type="Gene3D" id="3.40.1190.20">
    <property type="match status" value="1"/>
</dbReference>
<evidence type="ECO:0000259" key="14">
    <source>
        <dbReference type="Pfam" id="PF01467"/>
    </source>
</evidence>
<dbReference type="SUPFAM" id="SSF52374">
    <property type="entry name" value="Nucleotidylyl transferase"/>
    <property type="match status" value="1"/>
</dbReference>
<keyword evidence="5 12" id="KW-0548">Nucleotidyltransferase</keyword>
<dbReference type="GO" id="GO:0005524">
    <property type="term" value="F:ATP binding"/>
    <property type="evidence" value="ECO:0007669"/>
    <property type="project" value="UniProtKB-UniRule"/>
</dbReference>
<evidence type="ECO:0000256" key="11">
    <source>
        <dbReference type="ARBA" id="ARBA00047428"/>
    </source>
</evidence>
<dbReference type="InterPro" id="IPR004821">
    <property type="entry name" value="Cyt_trans-like"/>
</dbReference>
<comment type="pathway">
    <text evidence="12">Nucleotide-sugar biosynthesis; ADP-L-glycero-beta-D-manno-heptose biosynthesis; ADP-L-glycero-beta-D-manno-heptose from D-glycero-beta-D-manno-heptose 7-phosphate: step 3/4.</text>
</comment>
<proteinExistence type="inferred from homology"/>
<dbReference type="Gene3D" id="3.40.50.620">
    <property type="entry name" value="HUPs"/>
    <property type="match status" value="1"/>
</dbReference>